<dbReference type="EMBL" id="MZNU01000230">
    <property type="protein sequence ID" value="OWP02462.1"/>
    <property type="molecule type" value="Genomic_DNA"/>
</dbReference>
<reference evidence="1 2" key="1">
    <citation type="submission" date="2017-04" db="EMBL/GenBank/DDBJ databases">
        <title>Draft genome sequence of Marssonina coronaria NL1: causal agent of apple blotch.</title>
        <authorList>
            <person name="Cheng Q."/>
        </authorList>
    </citation>
    <scope>NUCLEOTIDE SEQUENCE [LARGE SCALE GENOMIC DNA]</scope>
    <source>
        <strain evidence="1 2">NL1</strain>
    </source>
</reference>
<dbReference type="OrthoDB" id="3446639at2759"/>
<evidence type="ECO:0000313" key="2">
    <source>
        <dbReference type="Proteomes" id="UP000242519"/>
    </source>
</evidence>
<dbReference type="Proteomes" id="UP000242519">
    <property type="component" value="Unassembled WGS sequence"/>
</dbReference>
<organism evidence="1 2">
    <name type="scientific">Diplocarpon coronariae</name>
    <dbReference type="NCBI Taxonomy" id="2795749"/>
    <lineage>
        <taxon>Eukaryota</taxon>
        <taxon>Fungi</taxon>
        <taxon>Dikarya</taxon>
        <taxon>Ascomycota</taxon>
        <taxon>Pezizomycotina</taxon>
        <taxon>Leotiomycetes</taxon>
        <taxon>Helotiales</taxon>
        <taxon>Drepanopezizaceae</taxon>
        <taxon>Diplocarpon</taxon>
    </lineage>
</organism>
<evidence type="ECO:0000313" key="1">
    <source>
        <dbReference type="EMBL" id="OWP02462.1"/>
    </source>
</evidence>
<keyword evidence="2" id="KW-1185">Reference proteome</keyword>
<dbReference type="InParanoid" id="A0A218Z3X2"/>
<protein>
    <submittedName>
        <fullName evidence="1">Proteinral stress protein A</fullName>
    </submittedName>
</protein>
<name>A0A218Z3X2_9HELO</name>
<comment type="caution">
    <text evidence="1">The sequence shown here is derived from an EMBL/GenBank/DDBJ whole genome shotgun (WGS) entry which is preliminary data.</text>
</comment>
<sequence length="177" mass="20143">MAPRVVFLNPDGSVCDGLYVQSDSPLDWSETIPPSQKRYITKLILDHRSWAALRAGELNDLFVVFSSLRELILPIADWGELDTYFGTLQFTKLNSDRIVYHGGDVHLAPLDKFQYDTWTEYKEELELMGEPVMTPRDLVRELALVLRSMGAGVDGKIPTITIWGCRRFEEGRAQPIL</sequence>
<gene>
    <name evidence="1" type="ORF">B2J93_38</name>
</gene>
<accession>A0A218Z3X2</accession>
<dbReference type="AlphaFoldDB" id="A0A218Z3X2"/>
<proteinExistence type="predicted"/>